<accession>A0A6S7ZHD7</accession>
<proteinExistence type="predicted"/>
<dbReference type="EMBL" id="HBIN01001282">
    <property type="protein sequence ID" value="CAE0430399.1"/>
    <property type="molecule type" value="Transcribed_RNA"/>
</dbReference>
<keyword evidence="1" id="KW-1133">Transmembrane helix</keyword>
<keyword evidence="1" id="KW-0472">Membrane</keyword>
<sequence>MIPSMSMKTWFIGGLCCHATKRTKIKDIGFNTLQVVEKCYRGIYLVFVGVIIFAGGIRIRNLDLLFDTQYGNRNPIIQNAITQDSLWPMRRYIHFVDNDRSKAKGQPGYDPSQQVASILKVIQRKHSLCWILGDPAVINESMVKYKGKFISFVQYMPAKPIKHGIKIWCMCCAYTGLLVVFEVYTGAEAVSPELLKQLQTDSYTLQV</sequence>
<gene>
    <name evidence="3" type="ORF">ASTO00021_LOCUS725</name>
    <name evidence="4" type="ORF">ASTO00021_LOCUS727</name>
</gene>
<name>A0A6S7ZHD7_9STRA</name>
<feature type="transmembrane region" description="Helical" evidence="1">
    <location>
        <begin position="42"/>
        <end position="59"/>
    </location>
</feature>
<evidence type="ECO:0000313" key="3">
    <source>
        <dbReference type="EMBL" id="CAE0430397.1"/>
    </source>
</evidence>
<keyword evidence="1" id="KW-0812">Transmembrane</keyword>
<dbReference type="Pfam" id="PF13843">
    <property type="entry name" value="DDE_Tnp_1_7"/>
    <property type="match status" value="1"/>
</dbReference>
<dbReference type="InterPro" id="IPR029526">
    <property type="entry name" value="PGBD"/>
</dbReference>
<dbReference type="PANTHER" id="PTHR46599">
    <property type="entry name" value="PIGGYBAC TRANSPOSABLE ELEMENT-DERIVED PROTEIN 4"/>
    <property type="match status" value="1"/>
</dbReference>
<evidence type="ECO:0000259" key="2">
    <source>
        <dbReference type="Pfam" id="PF13843"/>
    </source>
</evidence>
<dbReference type="PANTHER" id="PTHR46599:SF3">
    <property type="entry name" value="PIGGYBAC TRANSPOSABLE ELEMENT-DERIVED PROTEIN 4"/>
    <property type="match status" value="1"/>
</dbReference>
<reference evidence="4" key="1">
    <citation type="submission" date="2021-01" db="EMBL/GenBank/DDBJ databases">
        <authorList>
            <person name="Corre E."/>
            <person name="Pelletier E."/>
            <person name="Niang G."/>
            <person name="Scheremetjew M."/>
            <person name="Finn R."/>
            <person name="Kale V."/>
            <person name="Holt S."/>
            <person name="Cochrane G."/>
            <person name="Meng A."/>
            <person name="Brown T."/>
            <person name="Cohen L."/>
        </authorList>
    </citation>
    <scope>NUCLEOTIDE SEQUENCE</scope>
    <source>
        <strain evidence="4">GSBS06</strain>
    </source>
</reference>
<protein>
    <recommendedName>
        <fullName evidence="2">PiggyBac transposable element-derived protein domain-containing protein</fullName>
    </recommendedName>
</protein>
<evidence type="ECO:0000313" key="4">
    <source>
        <dbReference type="EMBL" id="CAE0430399.1"/>
    </source>
</evidence>
<feature type="domain" description="PiggyBac transposable element-derived protein" evidence="2">
    <location>
        <begin position="45"/>
        <end position="192"/>
    </location>
</feature>
<dbReference type="EMBL" id="HBIN01001279">
    <property type="protein sequence ID" value="CAE0430397.1"/>
    <property type="molecule type" value="Transcribed_RNA"/>
</dbReference>
<evidence type="ECO:0000256" key="1">
    <source>
        <dbReference type="SAM" id="Phobius"/>
    </source>
</evidence>
<dbReference type="AlphaFoldDB" id="A0A6S7ZHD7"/>
<organism evidence="4">
    <name type="scientific">Aplanochytrium stocchinoi</name>
    <dbReference type="NCBI Taxonomy" id="215587"/>
    <lineage>
        <taxon>Eukaryota</taxon>
        <taxon>Sar</taxon>
        <taxon>Stramenopiles</taxon>
        <taxon>Bigyra</taxon>
        <taxon>Labyrinthulomycetes</taxon>
        <taxon>Thraustochytrida</taxon>
        <taxon>Thraustochytriidae</taxon>
        <taxon>Aplanochytrium</taxon>
    </lineage>
</organism>